<organism evidence="1 2">
    <name type="scientific">Kitasatospora saccharophila</name>
    <dbReference type="NCBI Taxonomy" id="407973"/>
    <lineage>
        <taxon>Bacteria</taxon>
        <taxon>Bacillati</taxon>
        <taxon>Actinomycetota</taxon>
        <taxon>Actinomycetes</taxon>
        <taxon>Kitasatosporales</taxon>
        <taxon>Streptomycetaceae</taxon>
        <taxon>Kitasatospora</taxon>
    </lineage>
</organism>
<dbReference type="EMBL" id="BAAANS010000072">
    <property type="protein sequence ID" value="GAA2120400.1"/>
    <property type="molecule type" value="Genomic_DNA"/>
</dbReference>
<proteinExistence type="predicted"/>
<dbReference type="Proteomes" id="UP001500897">
    <property type="component" value="Unassembled WGS sequence"/>
</dbReference>
<protein>
    <recommendedName>
        <fullName evidence="3">Tetratricopeptide repeat protein</fullName>
    </recommendedName>
</protein>
<sequence>MPYSPAAARIGRCRRRALRCSAMDTDDLQRRCLTGSGSISSELVDRLLERGHGAVVADRAGRGEWFCASAWARSLAGEGRLDEALEVLAPYVATTWWTAVVEVAELLEDGGRTEEAIETVRARTALGHPQALEHYARLLARHGRATEAFDLLLPLADERGRISALAEVAAAAGREEEAAALLSARIAEHRCTDFPWCCRGFDIDTARGLLATIRERQGRIDDAIALLRPRHAVQGGSRDQLADLLARHGRFQELYAYAKATGDEEALEPLAQVLEERGDVEGAIAVYRWEELPAAEHPNAAFAHAQLLARHGRDDEAIAVMRDQADRRPAEDWILHTLTDLCLKAGRPAEGLAHLDILATRRGGQEPWDLYWFRLSLLAARDGVDTAVQQARTHPEADTPYAAADIARLLADSGRTEEAVAALEQHTVPRWHTTKLAGYLIDLGRTTEALALLQRTTAPPPPTPTADLWADMPPF</sequence>
<evidence type="ECO:0000313" key="2">
    <source>
        <dbReference type="Proteomes" id="UP001500897"/>
    </source>
</evidence>
<dbReference type="SUPFAM" id="SSF48452">
    <property type="entry name" value="TPR-like"/>
    <property type="match status" value="1"/>
</dbReference>
<evidence type="ECO:0008006" key="3">
    <source>
        <dbReference type="Google" id="ProtNLM"/>
    </source>
</evidence>
<evidence type="ECO:0000313" key="1">
    <source>
        <dbReference type="EMBL" id="GAA2120400.1"/>
    </source>
</evidence>
<reference evidence="2" key="1">
    <citation type="journal article" date="2019" name="Int. J. Syst. Evol. Microbiol.">
        <title>The Global Catalogue of Microorganisms (GCM) 10K type strain sequencing project: providing services to taxonomists for standard genome sequencing and annotation.</title>
        <authorList>
            <consortium name="The Broad Institute Genomics Platform"/>
            <consortium name="The Broad Institute Genome Sequencing Center for Infectious Disease"/>
            <person name="Wu L."/>
            <person name="Ma J."/>
        </authorList>
    </citation>
    <scope>NUCLEOTIDE SEQUENCE [LARGE SCALE GENOMIC DNA]</scope>
    <source>
        <strain evidence="2">JCM 14559</strain>
    </source>
</reference>
<gene>
    <name evidence="1" type="ORF">GCM10009759_69260</name>
</gene>
<keyword evidence="2" id="KW-1185">Reference proteome</keyword>
<dbReference type="Gene3D" id="1.25.40.10">
    <property type="entry name" value="Tetratricopeptide repeat domain"/>
    <property type="match status" value="2"/>
</dbReference>
<accession>A0ABP5JTV9</accession>
<name>A0ABP5JTV9_9ACTN</name>
<dbReference type="InterPro" id="IPR011990">
    <property type="entry name" value="TPR-like_helical_dom_sf"/>
</dbReference>
<comment type="caution">
    <text evidence="1">The sequence shown here is derived from an EMBL/GenBank/DDBJ whole genome shotgun (WGS) entry which is preliminary data.</text>
</comment>
<dbReference type="InterPro" id="IPR011717">
    <property type="entry name" value="TPR-4"/>
</dbReference>
<dbReference type="Pfam" id="PF07721">
    <property type="entry name" value="TPR_4"/>
    <property type="match status" value="1"/>
</dbReference>